<keyword evidence="4" id="KW-1185">Reference proteome</keyword>
<feature type="transmembrane region" description="Helical" evidence="1">
    <location>
        <begin position="29"/>
        <end position="49"/>
    </location>
</feature>
<accession>A0A4R7P4J6</accession>
<dbReference type="AlphaFoldDB" id="A0A4R7P4J6"/>
<dbReference type="Proteomes" id="UP000295341">
    <property type="component" value="Unassembled WGS sequence"/>
</dbReference>
<keyword evidence="1" id="KW-0812">Transmembrane</keyword>
<evidence type="ECO:0000313" key="4">
    <source>
        <dbReference type="Proteomes" id="UP000295341"/>
    </source>
</evidence>
<name>A0A4R7P4J6_9GAMM</name>
<organism evidence="3 4">
    <name type="scientific">Panacagrimonas perspica</name>
    <dbReference type="NCBI Taxonomy" id="381431"/>
    <lineage>
        <taxon>Bacteria</taxon>
        <taxon>Pseudomonadati</taxon>
        <taxon>Pseudomonadota</taxon>
        <taxon>Gammaproteobacteria</taxon>
        <taxon>Nevskiales</taxon>
        <taxon>Nevskiaceae</taxon>
        <taxon>Panacagrimonas</taxon>
    </lineage>
</organism>
<sequence>MPYATMRDGERLHYYDVGRRSRNGGKTCVMLHGFAMPAALWLPFVAPLLHRHRFVLPDLRGFGGSHRLKLSQPTLLTQHADDVADLFDALDLRDVHLGGLSMGACTSMQYHRLYGFDRVRAYLHIDQSPRVINTPEWPHGLLGDAQTKGFADMASLMDRLEVYRGQPYHRVPRSLRRELWHSLATFYGHSFHQPHWRRLVGFARHEFLIRRVAPVANWPIYMDCLRSYLNDDYDWRATLPSIEVPMTALVGMQSTMYPAAGQLAIQSLVPHARVVKFENCGHAIPFEQPRRFVSELGQFLMAA</sequence>
<evidence type="ECO:0000259" key="2">
    <source>
        <dbReference type="Pfam" id="PF00561"/>
    </source>
</evidence>
<dbReference type="GO" id="GO:0016020">
    <property type="term" value="C:membrane"/>
    <property type="evidence" value="ECO:0007669"/>
    <property type="project" value="TreeGrafter"/>
</dbReference>
<dbReference type="InterPro" id="IPR029058">
    <property type="entry name" value="AB_hydrolase_fold"/>
</dbReference>
<protein>
    <submittedName>
        <fullName evidence="3">Pimeloyl-ACP methyl ester carboxylesterase</fullName>
    </submittedName>
</protein>
<comment type="caution">
    <text evidence="3">The sequence shown here is derived from an EMBL/GenBank/DDBJ whole genome shotgun (WGS) entry which is preliminary data.</text>
</comment>
<evidence type="ECO:0000313" key="3">
    <source>
        <dbReference type="EMBL" id="TDU28713.1"/>
    </source>
</evidence>
<dbReference type="PANTHER" id="PTHR43798:SF33">
    <property type="entry name" value="HYDROLASE, PUTATIVE (AFU_ORTHOLOGUE AFUA_2G14860)-RELATED"/>
    <property type="match status" value="1"/>
</dbReference>
<dbReference type="PANTHER" id="PTHR43798">
    <property type="entry name" value="MONOACYLGLYCEROL LIPASE"/>
    <property type="match status" value="1"/>
</dbReference>
<feature type="domain" description="AB hydrolase-1" evidence="2">
    <location>
        <begin position="29"/>
        <end position="288"/>
    </location>
</feature>
<reference evidence="3 4" key="1">
    <citation type="submission" date="2019-03" db="EMBL/GenBank/DDBJ databases">
        <title>Genomic Encyclopedia of Type Strains, Phase IV (KMG-IV): sequencing the most valuable type-strain genomes for metagenomic binning, comparative biology and taxonomic classification.</title>
        <authorList>
            <person name="Goeker M."/>
        </authorList>
    </citation>
    <scope>NUCLEOTIDE SEQUENCE [LARGE SCALE GENOMIC DNA]</scope>
    <source>
        <strain evidence="3 4">DSM 26377</strain>
    </source>
</reference>
<proteinExistence type="predicted"/>
<dbReference type="OrthoDB" id="7055710at2"/>
<dbReference type="RefSeq" id="WP_133882241.1">
    <property type="nucleotide sequence ID" value="NZ_MWIN01000002.1"/>
</dbReference>
<dbReference type="InterPro" id="IPR000073">
    <property type="entry name" value="AB_hydrolase_1"/>
</dbReference>
<gene>
    <name evidence="3" type="ORF">DFR24_3088</name>
</gene>
<dbReference type="InterPro" id="IPR050266">
    <property type="entry name" value="AB_hydrolase_sf"/>
</dbReference>
<dbReference type="Gene3D" id="3.40.50.1820">
    <property type="entry name" value="alpha/beta hydrolase"/>
    <property type="match status" value="1"/>
</dbReference>
<evidence type="ECO:0000256" key="1">
    <source>
        <dbReference type="SAM" id="Phobius"/>
    </source>
</evidence>
<keyword evidence="1" id="KW-0472">Membrane</keyword>
<dbReference type="SUPFAM" id="SSF53474">
    <property type="entry name" value="alpha/beta-Hydrolases"/>
    <property type="match status" value="1"/>
</dbReference>
<keyword evidence="1" id="KW-1133">Transmembrane helix</keyword>
<dbReference type="EMBL" id="SOBT01000009">
    <property type="protein sequence ID" value="TDU28713.1"/>
    <property type="molecule type" value="Genomic_DNA"/>
</dbReference>
<dbReference type="Pfam" id="PF00561">
    <property type="entry name" value="Abhydrolase_1"/>
    <property type="match status" value="1"/>
</dbReference>